<reference evidence="2" key="1">
    <citation type="submission" date="2020-05" db="EMBL/GenBank/DDBJ databases">
        <title>Mycena genomes resolve the evolution of fungal bioluminescence.</title>
        <authorList>
            <person name="Tsai I.J."/>
        </authorList>
    </citation>
    <scope>NUCLEOTIDE SEQUENCE</scope>
    <source>
        <strain evidence="2">110903Hualien_Pintung</strain>
    </source>
</reference>
<protein>
    <submittedName>
        <fullName evidence="2">Epimerase domain-containing protein</fullName>
    </submittedName>
</protein>
<keyword evidence="3" id="KW-1185">Reference proteome</keyword>
<dbReference type="InterPro" id="IPR051783">
    <property type="entry name" value="NAD(P)-dependent_oxidoreduct"/>
</dbReference>
<dbReference type="GO" id="GO:0004029">
    <property type="term" value="F:aldehyde dehydrogenase (NAD+) activity"/>
    <property type="evidence" value="ECO:0007669"/>
    <property type="project" value="TreeGrafter"/>
</dbReference>
<dbReference type="PANTHER" id="PTHR48079:SF3">
    <property type="entry name" value="NAD-DEPENDENT EPIMERASE_DEHYDRATASE DOMAIN-CONTAINING PROTEIN"/>
    <property type="match status" value="1"/>
</dbReference>
<proteinExistence type="predicted"/>
<dbReference type="PANTHER" id="PTHR48079">
    <property type="entry name" value="PROTEIN YEEZ"/>
    <property type="match status" value="1"/>
</dbReference>
<dbReference type="AlphaFoldDB" id="A0A8H6W743"/>
<dbReference type="Gene3D" id="3.40.50.720">
    <property type="entry name" value="NAD(P)-binding Rossmann-like Domain"/>
    <property type="match status" value="1"/>
</dbReference>
<dbReference type="GO" id="GO:0005737">
    <property type="term" value="C:cytoplasm"/>
    <property type="evidence" value="ECO:0007669"/>
    <property type="project" value="TreeGrafter"/>
</dbReference>
<organism evidence="2 3">
    <name type="scientific">Mycena chlorophos</name>
    <name type="common">Agaric fungus</name>
    <name type="synonym">Agaricus chlorophos</name>
    <dbReference type="NCBI Taxonomy" id="658473"/>
    <lineage>
        <taxon>Eukaryota</taxon>
        <taxon>Fungi</taxon>
        <taxon>Dikarya</taxon>
        <taxon>Basidiomycota</taxon>
        <taxon>Agaricomycotina</taxon>
        <taxon>Agaricomycetes</taxon>
        <taxon>Agaricomycetidae</taxon>
        <taxon>Agaricales</taxon>
        <taxon>Marasmiineae</taxon>
        <taxon>Mycenaceae</taxon>
        <taxon>Mycena</taxon>
    </lineage>
</organism>
<gene>
    <name evidence="2" type="ORF">HMN09_00787500</name>
</gene>
<dbReference type="EMBL" id="JACAZE010000010">
    <property type="protein sequence ID" value="KAF7305356.1"/>
    <property type="molecule type" value="Genomic_DNA"/>
</dbReference>
<name>A0A8H6W743_MYCCL</name>
<dbReference type="InterPro" id="IPR036291">
    <property type="entry name" value="NAD(P)-bd_dom_sf"/>
</dbReference>
<comment type="caution">
    <text evidence="2">The sequence shown here is derived from an EMBL/GenBank/DDBJ whole genome shotgun (WGS) entry which is preliminary data.</text>
</comment>
<sequence>MKVLVLGATGAIGLPISQAFVRAGHEVYGLARTAEKATQLSKDEIIPILGTVDSDAYMHLIPFLDVIISAINDLPAVLLSTFNNVAQAAEATRPAGSPRLTYIYSSGTWMHGDNRTAIVTDTTPITNPMAILADWLPAMEQRVVQSTQINGIVIRPSLVYGRAGSNFAGFFKSVVKEGQVVWPGRAGGRYALIHMDDAADAYVKAAERSAIAGGKIFDISNPQTESVDGFLSRLLEVSGVPGPYRYREPETPFEEAFSSTALVRPYLAKALLDWTPRKMGLTDGLEIYYRAWLATNGKSTS</sequence>
<evidence type="ECO:0000259" key="1">
    <source>
        <dbReference type="Pfam" id="PF01370"/>
    </source>
</evidence>
<dbReference type="OrthoDB" id="10000533at2759"/>
<dbReference type="Proteomes" id="UP000613580">
    <property type="component" value="Unassembled WGS sequence"/>
</dbReference>
<dbReference type="Pfam" id="PF01370">
    <property type="entry name" value="Epimerase"/>
    <property type="match status" value="1"/>
</dbReference>
<dbReference type="SUPFAM" id="SSF51735">
    <property type="entry name" value="NAD(P)-binding Rossmann-fold domains"/>
    <property type="match status" value="1"/>
</dbReference>
<dbReference type="InterPro" id="IPR001509">
    <property type="entry name" value="Epimerase_deHydtase"/>
</dbReference>
<feature type="domain" description="NAD-dependent epimerase/dehydratase" evidence="1">
    <location>
        <begin position="3"/>
        <end position="219"/>
    </location>
</feature>
<evidence type="ECO:0000313" key="2">
    <source>
        <dbReference type="EMBL" id="KAF7305356.1"/>
    </source>
</evidence>
<accession>A0A8H6W743</accession>
<evidence type="ECO:0000313" key="3">
    <source>
        <dbReference type="Proteomes" id="UP000613580"/>
    </source>
</evidence>